<name>A0A1B8ZQB4_9FLAO</name>
<dbReference type="EMBL" id="MAYG01000001">
    <property type="protein sequence ID" value="OCA73776.1"/>
    <property type="molecule type" value="Genomic_DNA"/>
</dbReference>
<dbReference type="RefSeq" id="WP_065397773.1">
    <property type="nucleotide sequence ID" value="NZ_CP073074.1"/>
</dbReference>
<accession>A0A1B8ZQB4</accession>
<reference evidence="2" key="1">
    <citation type="submission" date="2016-07" db="EMBL/GenBank/DDBJ databases">
        <authorList>
            <person name="Florea S."/>
            <person name="Webb J.S."/>
            <person name="Jaromczyk J."/>
            <person name="Schardl C.L."/>
        </authorList>
    </citation>
    <scope>NUCLEOTIDE SEQUENCE [LARGE SCALE GENOMIC DNA]</scope>
    <source>
        <strain evidence="2">CC-VM-7</strain>
    </source>
</reference>
<evidence type="ECO:0000313" key="1">
    <source>
        <dbReference type="EMBL" id="OCA73776.1"/>
    </source>
</evidence>
<proteinExistence type="predicted"/>
<dbReference type="Proteomes" id="UP000093432">
    <property type="component" value="Unassembled WGS sequence"/>
</dbReference>
<protein>
    <submittedName>
        <fullName evidence="1">Uncharacterized protein</fullName>
    </submittedName>
</protein>
<dbReference type="OrthoDB" id="767727at2"/>
<dbReference type="STRING" id="651561.BBI00_05200"/>
<comment type="caution">
    <text evidence="1">The sequence shown here is derived from an EMBL/GenBank/DDBJ whole genome shotgun (WGS) entry which is preliminary data.</text>
</comment>
<sequence length="150" mass="17325">MKKNCALVFCSVILSMTFSCGKKEKKKTDFPNTLKNTHWIIDSGGLIAPEGEKAYYLSKRIDTALILNFHAIDFLDEEKFRSYDSWECGNDCFTEVHGRYYFTEPEQIEMEVDSITTRGTCEAPAKIFKPVKVMTFQISKEKAKLRLTRK</sequence>
<organism evidence="1 2">
    <name type="scientific">Chryseobacterium arthrosphaerae</name>
    <dbReference type="NCBI Taxonomy" id="651561"/>
    <lineage>
        <taxon>Bacteria</taxon>
        <taxon>Pseudomonadati</taxon>
        <taxon>Bacteroidota</taxon>
        <taxon>Flavobacteriia</taxon>
        <taxon>Flavobacteriales</taxon>
        <taxon>Weeksellaceae</taxon>
        <taxon>Chryseobacterium group</taxon>
        <taxon>Chryseobacterium</taxon>
    </lineage>
</organism>
<gene>
    <name evidence="1" type="ORF">BBI00_05200</name>
</gene>
<dbReference type="PROSITE" id="PS51257">
    <property type="entry name" value="PROKAR_LIPOPROTEIN"/>
    <property type="match status" value="1"/>
</dbReference>
<evidence type="ECO:0000313" key="2">
    <source>
        <dbReference type="Proteomes" id="UP000093432"/>
    </source>
</evidence>
<dbReference type="AlphaFoldDB" id="A0A1B8ZQB4"/>
<dbReference type="GeneID" id="78301196"/>